<keyword evidence="2" id="KW-1185">Reference proteome</keyword>
<dbReference type="AlphaFoldDB" id="A0AAV4SUB9"/>
<dbReference type="Proteomes" id="UP001054837">
    <property type="component" value="Unassembled WGS sequence"/>
</dbReference>
<gene>
    <name evidence="1" type="ORF">CDAR_111111</name>
</gene>
<evidence type="ECO:0000313" key="1">
    <source>
        <dbReference type="EMBL" id="GIY36594.1"/>
    </source>
</evidence>
<sequence length="176" mass="19972">MQRQDACSSCKAPQGSTTTFKVLESYLMRGVTKKCDFSRRFELRGWAEHPIPRGPLERRGRRGWRSYHSTNHAHRHFTQRQDACSACETPEGSTTNLKPLESFLMRGTQTNATSADNSSYGGGSNTPSLRATLEHRGRRGWGVFCVWNDILQDNDWHFVLMLGVAPTGKWYLGDFT</sequence>
<evidence type="ECO:0000313" key="2">
    <source>
        <dbReference type="Proteomes" id="UP001054837"/>
    </source>
</evidence>
<dbReference type="EMBL" id="BPLQ01008329">
    <property type="protein sequence ID" value="GIY36594.1"/>
    <property type="molecule type" value="Genomic_DNA"/>
</dbReference>
<reference evidence="1 2" key="1">
    <citation type="submission" date="2021-06" db="EMBL/GenBank/DDBJ databases">
        <title>Caerostris darwini draft genome.</title>
        <authorList>
            <person name="Kono N."/>
            <person name="Arakawa K."/>
        </authorList>
    </citation>
    <scope>NUCLEOTIDE SEQUENCE [LARGE SCALE GENOMIC DNA]</scope>
</reference>
<accession>A0AAV4SUB9</accession>
<protein>
    <submittedName>
        <fullName evidence="1">Uncharacterized protein</fullName>
    </submittedName>
</protein>
<comment type="caution">
    <text evidence="1">The sequence shown here is derived from an EMBL/GenBank/DDBJ whole genome shotgun (WGS) entry which is preliminary data.</text>
</comment>
<proteinExistence type="predicted"/>
<name>A0AAV4SUB9_9ARAC</name>
<organism evidence="1 2">
    <name type="scientific">Caerostris darwini</name>
    <dbReference type="NCBI Taxonomy" id="1538125"/>
    <lineage>
        <taxon>Eukaryota</taxon>
        <taxon>Metazoa</taxon>
        <taxon>Ecdysozoa</taxon>
        <taxon>Arthropoda</taxon>
        <taxon>Chelicerata</taxon>
        <taxon>Arachnida</taxon>
        <taxon>Araneae</taxon>
        <taxon>Araneomorphae</taxon>
        <taxon>Entelegynae</taxon>
        <taxon>Araneoidea</taxon>
        <taxon>Araneidae</taxon>
        <taxon>Caerostris</taxon>
    </lineage>
</organism>